<evidence type="ECO:0000256" key="4">
    <source>
        <dbReference type="ARBA" id="ARBA00023163"/>
    </source>
</evidence>
<dbReference type="InterPro" id="IPR025944">
    <property type="entry name" value="Sigma_54_int_dom_CS"/>
</dbReference>
<evidence type="ECO:0000313" key="7">
    <source>
        <dbReference type="Proteomes" id="UP000323917"/>
    </source>
</evidence>
<dbReference type="SUPFAM" id="SSF46689">
    <property type="entry name" value="Homeodomain-like"/>
    <property type="match status" value="1"/>
</dbReference>
<evidence type="ECO:0000313" key="6">
    <source>
        <dbReference type="EMBL" id="QEG35726.1"/>
    </source>
</evidence>
<protein>
    <submittedName>
        <fullName evidence="6">Transcriptional regulatory protein ZraR</fullName>
    </submittedName>
</protein>
<keyword evidence="3" id="KW-0805">Transcription regulation</keyword>
<dbReference type="PROSITE" id="PS00688">
    <property type="entry name" value="SIGMA54_INTERACT_3"/>
    <property type="match status" value="1"/>
</dbReference>
<name>A0A5B9QFN8_9BACT</name>
<evidence type="ECO:0000259" key="5">
    <source>
        <dbReference type="PROSITE" id="PS50045"/>
    </source>
</evidence>
<dbReference type="Gene3D" id="3.40.50.300">
    <property type="entry name" value="P-loop containing nucleotide triphosphate hydrolases"/>
    <property type="match status" value="1"/>
</dbReference>
<dbReference type="InterPro" id="IPR027417">
    <property type="entry name" value="P-loop_NTPase"/>
</dbReference>
<dbReference type="KEGG" id="bgok:Pr1d_30290"/>
<keyword evidence="2" id="KW-0067">ATP-binding</keyword>
<dbReference type="InterPro" id="IPR058031">
    <property type="entry name" value="AAA_lid_NorR"/>
</dbReference>
<dbReference type="RefSeq" id="WP_148074207.1">
    <property type="nucleotide sequence ID" value="NZ_CP042913.1"/>
</dbReference>
<organism evidence="6 7">
    <name type="scientific">Bythopirellula goksoeyrii</name>
    <dbReference type="NCBI Taxonomy" id="1400387"/>
    <lineage>
        <taxon>Bacteria</taxon>
        <taxon>Pseudomonadati</taxon>
        <taxon>Planctomycetota</taxon>
        <taxon>Planctomycetia</taxon>
        <taxon>Pirellulales</taxon>
        <taxon>Lacipirellulaceae</taxon>
        <taxon>Bythopirellula</taxon>
    </lineage>
</organism>
<dbReference type="InterPro" id="IPR009057">
    <property type="entry name" value="Homeodomain-like_sf"/>
</dbReference>
<accession>A0A5B9QFN8</accession>
<evidence type="ECO:0000256" key="2">
    <source>
        <dbReference type="ARBA" id="ARBA00022840"/>
    </source>
</evidence>
<dbReference type="OrthoDB" id="9807827at2"/>
<dbReference type="PANTHER" id="PTHR32071">
    <property type="entry name" value="TRANSCRIPTIONAL REGULATORY PROTEIN"/>
    <property type="match status" value="1"/>
</dbReference>
<dbReference type="FunFam" id="3.40.50.300:FF:000006">
    <property type="entry name" value="DNA-binding transcriptional regulator NtrC"/>
    <property type="match status" value="1"/>
</dbReference>
<dbReference type="SMART" id="SM00382">
    <property type="entry name" value="AAA"/>
    <property type="match status" value="1"/>
</dbReference>
<dbReference type="AlphaFoldDB" id="A0A5B9QFN8"/>
<dbReference type="InterPro" id="IPR002197">
    <property type="entry name" value="HTH_Fis"/>
</dbReference>
<reference evidence="6 7" key="1">
    <citation type="submission" date="2019-08" db="EMBL/GenBank/DDBJ databases">
        <title>Deep-cultivation of Planctomycetes and their phenomic and genomic characterization uncovers novel biology.</title>
        <authorList>
            <person name="Wiegand S."/>
            <person name="Jogler M."/>
            <person name="Boedeker C."/>
            <person name="Pinto D."/>
            <person name="Vollmers J."/>
            <person name="Rivas-Marin E."/>
            <person name="Kohn T."/>
            <person name="Peeters S.H."/>
            <person name="Heuer A."/>
            <person name="Rast P."/>
            <person name="Oberbeckmann S."/>
            <person name="Bunk B."/>
            <person name="Jeske O."/>
            <person name="Meyerdierks A."/>
            <person name="Storesund J.E."/>
            <person name="Kallscheuer N."/>
            <person name="Luecker S."/>
            <person name="Lage O.M."/>
            <person name="Pohl T."/>
            <person name="Merkel B.J."/>
            <person name="Hornburger P."/>
            <person name="Mueller R.-W."/>
            <person name="Bruemmer F."/>
            <person name="Labrenz M."/>
            <person name="Spormann A.M."/>
            <person name="Op den Camp H."/>
            <person name="Overmann J."/>
            <person name="Amann R."/>
            <person name="Jetten M.S.M."/>
            <person name="Mascher T."/>
            <person name="Medema M.H."/>
            <person name="Devos D.P."/>
            <person name="Kaster A.-K."/>
            <person name="Ovreas L."/>
            <person name="Rohde M."/>
            <person name="Galperin M.Y."/>
            <person name="Jogler C."/>
        </authorList>
    </citation>
    <scope>NUCLEOTIDE SEQUENCE [LARGE SCALE GENOMIC DNA]</scope>
    <source>
        <strain evidence="6 7">Pr1d</strain>
    </source>
</reference>
<dbReference type="CDD" id="cd00009">
    <property type="entry name" value="AAA"/>
    <property type="match status" value="1"/>
</dbReference>
<dbReference type="GO" id="GO:0006355">
    <property type="term" value="P:regulation of DNA-templated transcription"/>
    <property type="evidence" value="ECO:0007669"/>
    <property type="project" value="InterPro"/>
</dbReference>
<evidence type="ECO:0000256" key="1">
    <source>
        <dbReference type="ARBA" id="ARBA00022741"/>
    </source>
</evidence>
<sequence length="349" mass="38334">MTSQDILRRNSGVEIVGESLATRALLKSVSRVAKFNSTVLITGGSGTGKELVARQIHAKSPRTGELFVPVDCASMTGELMASQLFGHVKGAFTSADQGSLGCFRAADQGTIFLDEIGELPLPLQAKLLRVIQERAVVPVGSHQAIPVDVRILAATNRDLKQEMLAGRFREDLYYRLSVIKIRTTPLSERSEDILILAPQFLAELEAEGHPRQQLNRAAMELLQSYDWPGNVRELKNVIEQAAVESEGEWITEEVVMSVLANSVGERVELGNPRVPAEEHSVRSSHLLDSSVRLDYSAPNETWPCLAELERLHIAHTLKHTYQNKSAAARLLGISRQALLRKLAKLGIPG</sequence>
<dbReference type="Gene3D" id="1.10.8.60">
    <property type="match status" value="1"/>
</dbReference>
<dbReference type="GO" id="GO:0005524">
    <property type="term" value="F:ATP binding"/>
    <property type="evidence" value="ECO:0007669"/>
    <property type="project" value="UniProtKB-KW"/>
</dbReference>
<evidence type="ECO:0000256" key="3">
    <source>
        <dbReference type="ARBA" id="ARBA00023015"/>
    </source>
</evidence>
<feature type="domain" description="Sigma-54 factor interaction" evidence="5">
    <location>
        <begin position="15"/>
        <end position="243"/>
    </location>
</feature>
<proteinExistence type="predicted"/>
<dbReference type="InterPro" id="IPR003593">
    <property type="entry name" value="AAA+_ATPase"/>
</dbReference>
<dbReference type="PROSITE" id="PS50045">
    <property type="entry name" value="SIGMA54_INTERACT_4"/>
    <property type="match status" value="1"/>
</dbReference>
<dbReference type="Pfam" id="PF02954">
    <property type="entry name" value="HTH_8"/>
    <property type="match status" value="1"/>
</dbReference>
<dbReference type="PRINTS" id="PR01590">
    <property type="entry name" value="HTHFIS"/>
</dbReference>
<gene>
    <name evidence="6" type="primary">zraR_6</name>
    <name evidence="6" type="ORF">Pr1d_30290</name>
</gene>
<dbReference type="GO" id="GO:0043565">
    <property type="term" value="F:sequence-specific DNA binding"/>
    <property type="evidence" value="ECO:0007669"/>
    <property type="project" value="InterPro"/>
</dbReference>
<dbReference type="Pfam" id="PF00158">
    <property type="entry name" value="Sigma54_activat"/>
    <property type="match status" value="1"/>
</dbReference>
<dbReference type="Pfam" id="PF25601">
    <property type="entry name" value="AAA_lid_14"/>
    <property type="match status" value="1"/>
</dbReference>
<keyword evidence="7" id="KW-1185">Reference proteome</keyword>
<dbReference type="Gene3D" id="1.10.10.60">
    <property type="entry name" value="Homeodomain-like"/>
    <property type="match status" value="1"/>
</dbReference>
<dbReference type="Proteomes" id="UP000323917">
    <property type="component" value="Chromosome"/>
</dbReference>
<dbReference type="InterPro" id="IPR002078">
    <property type="entry name" value="Sigma_54_int"/>
</dbReference>
<keyword evidence="1" id="KW-0547">Nucleotide-binding</keyword>
<dbReference type="EMBL" id="CP042913">
    <property type="protein sequence ID" value="QEG35726.1"/>
    <property type="molecule type" value="Genomic_DNA"/>
</dbReference>
<keyword evidence="4" id="KW-0804">Transcription</keyword>
<dbReference type="SUPFAM" id="SSF52540">
    <property type="entry name" value="P-loop containing nucleoside triphosphate hydrolases"/>
    <property type="match status" value="1"/>
</dbReference>